<evidence type="ECO:0000256" key="1">
    <source>
        <dbReference type="ARBA" id="ARBA00004123"/>
    </source>
</evidence>
<dbReference type="GO" id="GO:0001181">
    <property type="term" value="F:RNA polymerase I general transcription initiation factor activity"/>
    <property type="evidence" value="ECO:0007669"/>
    <property type="project" value="UniProtKB-ARBA"/>
</dbReference>
<dbReference type="SUPFAM" id="SSF109715">
    <property type="entry name" value="DEK C-terminal domain"/>
    <property type="match status" value="1"/>
</dbReference>
<dbReference type="PIR" id="A96532">
    <property type="entry name" value="A96532"/>
</dbReference>
<evidence type="ECO:0000256" key="3">
    <source>
        <dbReference type="ARBA" id="ARBA00023163"/>
    </source>
</evidence>
<dbReference type="PANTHER" id="PTHR13844">
    <property type="entry name" value="SWI/SNF-RELATED MATRIX-ASSOCIATED ACTIN-DEPENDENT REGULATOR OF CHROMATIN SUBFAMILY D"/>
    <property type="match status" value="1"/>
</dbReference>
<dbReference type="InterPro" id="IPR019835">
    <property type="entry name" value="SWIB_domain"/>
</dbReference>
<dbReference type="Pfam" id="PF02201">
    <property type="entry name" value="SWIB"/>
    <property type="match status" value="2"/>
</dbReference>
<dbReference type="AlphaFoldDB" id="Q9XIB9"/>
<dbReference type="ExpressionAtlas" id="Q9XIB9">
    <property type="expression patterns" value="baseline and differential"/>
</dbReference>
<feature type="compositionally biased region" description="Acidic residues" evidence="5">
    <location>
        <begin position="67"/>
        <end position="88"/>
    </location>
</feature>
<dbReference type="PROSITE" id="PS51925">
    <property type="entry name" value="SWIB_MDM2"/>
    <property type="match status" value="2"/>
</dbReference>
<dbReference type="SMART" id="SM00151">
    <property type="entry name" value="SWIB"/>
    <property type="match status" value="2"/>
</dbReference>
<comment type="subcellular location">
    <subcellularLocation>
        <location evidence="1">Nucleus</location>
    </subcellularLocation>
</comment>
<dbReference type="SUPFAM" id="SSF47592">
    <property type="entry name" value="SWIB/MDM2 domain"/>
    <property type="match status" value="2"/>
</dbReference>
<feature type="domain" description="DM2" evidence="6">
    <location>
        <begin position="101"/>
        <end position="178"/>
    </location>
</feature>
<feature type="region of interest" description="Disordered" evidence="5">
    <location>
        <begin position="58"/>
        <end position="94"/>
    </location>
</feature>
<keyword evidence="3" id="KW-0804">Transcription</keyword>
<dbReference type="Gene3D" id="1.10.10.60">
    <property type="entry name" value="Homeodomain-like"/>
    <property type="match status" value="1"/>
</dbReference>
<dbReference type="Pfam" id="PF08766">
    <property type="entry name" value="DEK_C"/>
    <property type="match status" value="1"/>
</dbReference>
<dbReference type="CDD" id="cd10567">
    <property type="entry name" value="SWIB-MDM2_like"/>
    <property type="match status" value="2"/>
</dbReference>
<feature type="region of interest" description="Disordered" evidence="5">
    <location>
        <begin position="333"/>
        <end position="352"/>
    </location>
</feature>
<proteinExistence type="predicted"/>
<name>Q9XIB9_ARATH</name>
<organism evidence="8">
    <name type="scientific">Arabidopsis thaliana</name>
    <name type="common">Mouse-ear cress</name>
    <dbReference type="NCBI Taxonomy" id="3702"/>
    <lineage>
        <taxon>Eukaryota</taxon>
        <taxon>Viridiplantae</taxon>
        <taxon>Streptophyta</taxon>
        <taxon>Embryophyta</taxon>
        <taxon>Tracheophyta</taxon>
        <taxon>Spermatophyta</taxon>
        <taxon>Magnoliopsida</taxon>
        <taxon>eudicotyledons</taxon>
        <taxon>Gunneridae</taxon>
        <taxon>Pentapetalae</taxon>
        <taxon>rosids</taxon>
        <taxon>malvids</taxon>
        <taxon>Brassicales</taxon>
        <taxon>Brassicaceae</taxon>
        <taxon>Camelineae</taxon>
        <taxon>Arabidopsis</taxon>
    </lineage>
</organism>
<keyword evidence="4" id="KW-0539">Nucleus</keyword>
<evidence type="ECO:0000313" key="8">
    <source>
        <dbReference type="EMBL" id="AAD43149.1"/>
    </source>
</evidence>
<dbReference type="PROSITE" id="PS51998">
    <property type="entry name" value="DEK_C"/>
    <property type="match status" value="1"/>
</dbReference>
<feature type="compositionally biased region" description="Acidic residues" evidence="5">
    <location>
        <begin position="211"/>
        <end position="221"/>
    </location>
</feature>
<feature type="compositionally biased region" description="Basic and acidic residues" evidence="5">
    <location>
        <begin position="339"/>
        <end position="352"/>
    </location>
</feature>
<dbReference type="InterPro" id="IPR003121">
    <property type="entry name" value="SWIB_MDM2_domain"/>
</dbReference>
<dbReference type="GO" id="GO:0000500">
    <property type="term" value="C:RNA polymerase I upstream activating factor complex"/>
    <property type="evidence" value="ECO:0007669"/>
    <property type="project" value="UniProtKB-ARBA"/>
</dbReference>
<evidence type="ECO:0000256" key="4">
    <source>
        <dbReference type="ARBA" id="ARBA00023242"/>
    </source>
</evidence>
<feature type="region of interest" description="Disordered" evidence="5">
    <location>
        <begin position="367"/>
        <end position="386"/>
    </location>
</feature>
<keyword evidence="2" id="KW-0805">Transcription regulation</keyword>
<feature type="compositionally biased region" description="Basic and acidic residues" evidence="5">
    <location>
        <begin position="198"/>
        <end position="210"/>
    </location>
</feature>
<evidence type="ECO:0000256" key="2">
    <source>
        <dbReference type="ARBA" id="ARBA00023015"/>
    </source>
</evidence>
<feature type="domain" description="DEK-C" evidence="7">
    <location>
        <begin position="1"/>
        <end position="56"/>
    </location>
</feature>
<dbReference type="Gene3D" id="1.10.245.10">
    <property type="entry name" value="SWIB/MDM2 domain"/>
    <property type="match status" value="2"/>
</dbReference>
<dbReference type="InterPro" id="IPR014876">
    <property type="entry name" value="DEK_C"/>
</dbReference>
<protein>
    <submittedName>
        <fullName evidence="8">F13F21.4 protein</fullName>
    </submittedName>
</protein>
<evidence type="ECO:0000259" key="7">
    <source>
        <dbReference type="PROSITE" id="PS51998"/>
    </source>
</evidence>
<sequence>MVSDSDLVTQLREILRSSDLETTTPASVRRQLEVYFGVELTDKKAFVREQIDAFLESDALLESKPEQEEEDCNGDQNDEEGSENDDDKTELPVKAKKRGGGFNKICQLSPQLEKFLGTSQLARTEVVKKMWAYIREHDLQDPTNRRNILCDESLHSLFRVKTINMFQMNKALAKHIWALNDGDGCFKNVKEEDVDETSGERDEKDVKIEEALENNEEESREEEDRSVRKRKRKKRKPAKSEEKPKKKGGGFTKVCSLSPELQAFTGTPQLARTEVVKMLWKYIKENNLQDPSDKRTIICDESLRSLFPVESINMFQMNKQLAKHIWPLVQEDEAGTTNDPEKGKQKMKMETDEVKVNIKSSTFLNYIDNDESNEEKATSSRIKTEE</sequence>
<feature type="domain" description="DM2" evidence="6">
    <location>
        <begin position="250"/>
        <end position="327"/>
    </location>
</feature>
<evidence type="ECO:0000259" key="6">
    <source>
        <dbReference type="PROSITE" id="PS51925"/>
    </source>
</evidence>
<dbReference type="InterPro" id="IPR036885">
    <property type="entry name" value="SWIB_MDM2_dom_sf"/>
</dbReference>
<accession>Q9XIB9</accession>
<reference key="2">
    <citation type="journal article" date="2000" name="Nature">
        <title>Sequence and analysis of chromosome 1 of the plant Arabidopsis thaliana.</title>
        <authorList>
            <person name="Theologis A."/>
            <person name="Ecker J.R."/>
            <person name="Palm C.J."/>
            <person name="Federspiel N.A."/>
            <person name="Kaul S."/>
            <person name="White O."/>
            <person name="Alonso J."/>
            <person name="Altafi H."/>
            <person name="Araujo R."/>
            <person name="Bowman C.L."/>
            <person name="Brooks S.Y."/>
            <person name="Buehler E."/>
            <person name="Chan A."/>
            <person name="Chao Q."/>
            <person name="Chen H."/>
            <person name="Cheuk R.F."/>
            <person name="Chin C.W."/>
            <person name="Chung M.K."/>
            <person name="Conn L."/>
            <person name="Conway A.B."/>
            <person name="Conway A.R."/>
            <person name="Creasy T.H."/>
            <person name="Dewar K."/>
            <person name="Dunn P."/>
            <person name="Etgu P."/>
            <person name="Feldblyum T.V."/>
            <person name="Feng J."/>
            <person name="Fong B."/>
            <person name="Fujii C.Y."/>
            <person name="Gill J.E."/>
            <person name="Goldsmith A.D."/>
            <person name="Haas B."/>
            <person name="Hansen N.F."/>
            <person name="Hughes B."/>
            <person name="Huizar L."/>
            <person name="Hunter J.L."/>
            <person name="Jenkins J."/>
            <person name="Johnson-Hopson C."/>
            <person name="Khan S."/>
            <person name="Khaykin E."/>
            <person name="Kim C.J."/>
            <person name="Koo H.L."/>
            <person name="Kremenetskaia I."/>
            <person name="Kurtz D.B."/>
            <person name="Kwan A."/>
            <person name="Lam B."/>
            <person name="Langin-Hooper S."/>
            <person name="Lee A."/>
            <person name="Lee J.M."/>
            <person name="Lenz C.A."/>
            <person name="Li J.H."/>
            <person name="Li Y."/>
            <person name="Lin X."/>
            <person name="Liu S.X."/>
            <person name="Liu Z.A."/>
            <person name="Luros J.S."/>
            <person name="Maiti R."/>
            <person name="Marziali A."/>
            <person name="Militscher J."/>
            <person name="Miranda M."/>
            <person name="Nguyen M."/>
            <person name="Nierman W.C."/>
            <person name="Osborne B.I."/>
            <person name="Pai G."/>
            <person name="Peterson J."/>
            <person name="Pham P.K."/>
            <person name="Rizzo M."/>
            <person name="Rooney T."/>
            <person name="Rowley D."/>
            <person name="Sakano H."/>
            <person name="Salzberg S.L."/>
            <person name="Schwartz J.R."/>
            <person name="Shinn P."/>
            <person name="Southwick A.M."/>
            <person name="Sun H."/>
            <person name="Tallon L.J."/>
            <person name="Tambunga G."/>
            <person name="Toriumi M.J."/>
            <person name="Town C.D."/>
            <person name="Utterback T."/>
            <person name="Van Aken S."/>
            <person name="Vaysberg M."/>
            <person name="Vysotskaia V.S."/>
            <person name="Walker M."/>
            <person name="Wu D."/>
            <person name="Yu G."/>
            <person name="Fraser C.M."/>
            <person name="Venter J.C."/>
            <person name="Davis R.W."/>
        </authorList>
    </citation>
    <scope>NUCLEOTIDE SEQUENCE [LARGE SCALE GENOMIC DNA]</scope>
    <source>
        <strain>cv. Columbia</strain>
    </source>
</reference>
<feature type="compositionally biased region" description="Basic and acidic residues" evidence="5">
    <location>
        <begin position="374"/>
        <end position="386"/>
    </location>
</feature>
<feature type="compositionally biased region" description="Basic residues" evidence="5">
    <location>
        <begin position="227"/>
        <end position="237"/>
    </location>
</feature>
<reference evidence="8" key="1">
    <citation type="submission" date="1999-07" db="EMBL/GenBank/DDBJ databases">
        <authorList>
            <person name="Federspiel N.A."/>
            <person name="Palm C.J."/>
            <person name="Conway A.B."/>
            <person name="Conn L."/>
            <person name="Hansen N.F."/>
            <person name="Altafi H."/>
            <person name="Araujo R."/>
            <person name="Huizar L."/>
            <person name="Rowley D."/>
            <person name="Buehler E."/>
            <person name="Dunn P."/>
            <person name="Gonzalez A."/>
            <person name="Kremenetskaia I."/>
            <person name="Kim C."/>
            <person name="Lenz C."/>
            <person name="Li J."/>
            <person name="Liu S."/>
            <person name="Luros S."/>
            <person name="Schwartz J."/>
            <person name="Shinn P."/>
            <person name="Toriumi M."/>
            <person name="Vysotskaia V.S."/>
            <person name="Walker M."/>
            <person name="Yu G."/>
            <person name="Ecker J."/>
            <person name="Theologis A."/>
            <person name="Davis R.W."/>
        </authorList>
    </citation>
    <scope>NUCLEOTIDE SEQUENCE</scope>
</reference>
<gene>
    <name evidence="8" type="primary">F13F21.4</name>
</gene>
<feature type="region of interest" description="Disordered" evidence="5">
    <location>
        <begin position="190"/>
        <end position="253"/>
    </location>
</feature>
<dbReference type="EMBL" id="AC007504">
    <property type="protein sequence ID" value="AAD43149.1"/>
    <property type="molecule type" value="Genomic_DNA"/>
</dbReference>
<dbReference type="FunFam" id="1.10.245.10:FF:000004">
    <property type="entry name" value="Upstream activation factor subunit"/>
    <property type="match status" value="2"/>
</dbReference>
<evidence type="ECO:0000256" key="5">
    <source>
        <dbReference type="SAM" id="MobiDB-lite"/>
    </source>
</evidence>